<dbReference type="Proteomes" id="UP000470246">
    <property type="component" value="Unassembled WGS sequence"/>
</dbReference>
<dbReference type="GO" id="GO:0006302">
    <property type="term" value="P:double-strand break repair"/>
    <property type="evidence" value="ECO:0007669"/>
    <property type="project" value="InterPro"/>
</dbReference>
<dbReference type="Pfam" id="PF13476">
    <property type="entry name" value="AAA_23"/>
    <property type="match status" value="1"/>
</dbReference>
<evidence type="ECO:0000256" key="7">
    <source>
        <dbReference type="ARBA" id="ARBA00023136"/>
    </source>
</evidence>
<dbReference type="GO" id="GO:0005524">
    <property type="term" value="F:ATP binding"/>
    <property type="evidence" value="ECO:0007669"/>
    <property type="project" value="InterPro"/>
</dbReference>
<evidence type="ECO:0000313" key="10">
    <source>
        <dbReference type="EMBL" id="NEK57730.1"/>
    </source>
</evidence>
<dbReference type="SUPFAM" id="SSF52540">
    <property type="entry name" value="P-loop containing nucleoside triphosphate hydrolases"/>
    <property type="match status" value="1"/>
</dbReference>
<keyword evidence="5" id="KW-0408">Iron</keyword>
<accession>A0A7K3VZC1</accession>
<dbReference type="AlphaFoldDB" id="A0A7K3VZC1"/>
<evidence type="ECO:0000256" key="4">
    <source>
        <dbReference type="ARBA" id="ARBA00022496"/>
    </source>
</evidence>
<protein>
    <submittedName>
        <fullName evidence="10">AAA family ATPase</fullName>
    </submittedName>
</protein>
<dbReference type="InterPro" id="IPR038729">
    <property type="entry name" value="Rad50/SbcC_AAA"/>
</dbReference>
<keyword evidence="4" id="KW-0410">Iron transport</keyword>
<dbReference type="PANTHER" id="PTHR42771:SF2">
    <property type="entry name" value="IRON(3+)-HYDROXAMATE IMPORT ATP-BINDING PROTEIN FHUC"/>
    <property type="match status" value="1"/>
</dbReference>
<evidence type="ECO:0000256" key="1">
    <source>
        <dbReference type="ARBA" id="ARBA00004202"/>
    </source>
</evidence>
<dbReference type="InterPro" id="IPR051535">
    <property type="entry name" value="Siderophore_ABC-ATPase"/>
</dbReference>
<evidence type="ECO:0000256" key="3">
    <source>
        <dbReference type="ARBA" id="ARBA00022475"/>
    </source>
</evidence>
<dbReference type="PANTHER" id="PTHR42771">
    <property type="entry name" value="IRON(3+)-HYDROXAMATE IMPORT ATP-BINDING PROTEIN FHUC"/>
    <property type="match status" value="1"/>
</dbReference>
<evidence type="ECO:0000256" key="5">
    <source>
        <dbReference type="ARBA" id="ARBA00023004"/>
    </source>
</evidence>
<name>A0A7K3VZC1_9ACTN</name>
<comment type="caution">
    <text evidence="10">The sequence shown here is derived from an EMBL/GenBank/DDBJ whole genome shotgun (WGS) entry which is preliminary data.</text>
</comment>
<dbReference type="GO" id="GO:0005886">
    <property type="term" value="C:plasma membrane"/>
    <property type="evidence" value="ECO:0007669"/>
    <property type="project" value="UniProtKB-SubCell"/>
</dbReference>
<keyword evidence="2" id="KW-0813">Transport</keyword>
<dbReference type="Gene3D" id="3.40.50.300">
    <property type="entry name" value="P-loop containing nucleotide triphosphate hydrolases"/>
    <property type="match status" value="2"/>
</dbReference>
<feature type="domain" description="AAA+ ATPase" evidence="9">
    <location>
        <begin position="44"/>
        <end position="213"/>
    </location>
</feature>
<sequence>MAAVDRRPVRRLRPDPDAPRLPDDVWPASVPAVAQVLRAGLELGAGATVLVGENGSGKSTVLEVLAAALGVNAEGGSRNTRHTTRRSEPGSLDLIVERSPGADRWAYFLRDETLHGLYSYLEDNPPARGVEPLFHELSHGEAFLALLGARASPRGLYLLDEPDAALSFTGTLSLVVRLAELVAGGAQVVVATHSPVLAALPGATLLEVGPWGLRPAEWDELELTANWRQFLGDPSSFLRHLS</sequence>
<keyword evidence="3" id="KW-1003">Cell membrane</keyword>
<comment type="subcellular location">
    <subcellularLocation>
        <location evidence="1">Cell membrane</location>
        <topology evidence="1">Peripheral membrane protein</topology>
    </subcellularLocation>
</comment>
<keyword evidence="11" id="KW-1185">Reference proteome</keyword>
<dbReference type="GO" id="GO:0006826">
    <property type="term" value="P:iron ion transport"/>
    <property type="evidence" value="ECO:0007669"/>
    <property type="project" value="UniProtKB-KW"/>
</dbReference>
<dbReference type="InterPro" id="IPR003959">
    <property type="entry name" value="ATPase_AAA_core"/>
</dbReference>
<evidence type="ECO:0000256" key="6">
    <source>
        <dbReference type="ARBA" id="ARBA00023065"/>
    </source>
</evidence>
<dbReference type="Pfam" id="PF13304">
    <property type="entry name" value="AAA_21"/>
    <property type="match status" value="1"/>
</dbReference>
<feature type="compositionally biased region" description="Basic and acidic residues" evidence="8">
    <location>
        <begin position="1"/>
        <end position="23"/>
    </location>
</feature>
<dbReference type="InterPro" id="IPR003593">
    <property type="entry name" value="AAA+_ATPase"/>
</dbReference>
<evidence type="ECO:0000259" key="9">
    <source>
        <dbReference type="SMART" id="SM00382"/>
    </source>
</evidence>
<dbReference type="GO" id="GO:0016887">
    <property type="term" value="F:ATP hydrolysis activity"/>
    <property type="evidence" value="ECO:0007669"/>
    <property type="project" value="InterPro"/>
</dbReference>
<reference evidence="10 11" key="1">
    <citation type="submission" date="2020-02" db="EMBL/GenBank/DDBJ databases">
        <title>Geodermatophilus sabuli CPCC 205279 I12A-02694.</title>
        <authorList>
            <person name="Jiang Z."/>
        </authorList>
    </citation>
    <scope>NUCLEOTIDE SEQUENCE [LARGE SCALE GENOMIC DNA]</scope>
    <source>
        <strain evidence="10 11">I12A-02694</strain>
    </source>
</reference>
<evidence type="ECO:0000256" key="8">
    <source>
        <dbReference type="SAM" id="MobiDB-lite"/>
    </source>
</evidence>
<dbReference type="InterPro" id="IPR027417">
    <property type="entry name" value="P-loop_NTPase"/>
</dbReference>
<evidence type="ECO:0000256" key="2">
    <source>
        <dbReference type="ARBA" id="ARBA00022448"/>
    </source>
</evidence>
<keyword evidence="6" id="KW-0406">Ion transport</keyword>
<keyword evidence="7" id="KW-0472">Membrane</keyword>
<dbReference type="SMART" id="SM00382">
    <property type="entry name" value="AAA"/>
    <property type="match status" value="1"/>
</dbReference>
<proteinExistence type="predicted"/>
<evidence type="ECO:0000313" key="11">
    <source>
        <dbReference type="Proteomes" id="UP000470246"/>
    </source>
</evidence>
<gene>
    <name evidence="10" type="ORF">GCU56_07575</name>
</gene>
<organism evidence="10 11">
    <name type="scientific">Geodermatophilus sabuli</name>
    <dbReference type="NCBI Taxonomy" id="1564158"/>
    <lineage>
        <taxon>Bacteria</taxon>
        <taxon>Bacillati</taxon>
        <taxon>Actinomycetota</taxon>
        <taxon>Actinomycetes</taxon>
        <taxon>Geodermatophilales</taxon>
        <taxon>Geodermatophilaceae</taxon>
        <taxon>Geodermatophilus</taxon>
    </lineage>
</organism>
<feature type="region of interest" description="Disordered" evidence="8">
    <location>
        <begin position="1"/>
        <end position="24"/>
    </location>
</feature>
<dbReference type="EMBL" id="JAAGWF010000008">
    <property type="protein sequence ID" value="NEK57730.1"/>
    <property type="molecule type" value="Genomic_DNA"/>
</dbReference>